<feature type="domain" description="Leucine-binding protein" evidence="4">
    <location>
        <begin position="64"/>
        <end position="395"/>
    </location>
</feature>
<dbReference type="PANTHER" id="PTHR47235">
    <property type="entry name" value="BLR6548 PROTEIN"/>
    <property type="match status" value="1"/>
</dbReference>
<dbReference type="InterPro" id="IPR028081">
    <property type="entry name" value="Leu-bd"/>
</dbReference>
<dbReference type="Gene3D" id="3.40.50.2300">
    <property type="match status" value="2"/>
</dbReference>
<dbReference type="RefSeq" id="WP_378376274.1">
    <property type="nucleotide sequence ID" value="NZ_JBHMAS010000071.1"/>
</dbReference>
<keyword evidence="6" id="KW-1185">Reference proteome</keyword>
<evidence type="ECO:0000256" key="3">
    <source>
        <dbReference type="SAM" id="SignalP"/>
    </source>
</evidence>
<dbReference type="PROSITE" id="PS51257">
    <property type="entry name" value="PROKAR_LIPOPROTEIN"/>
    <property type="match status" value="1"/>
</dbReference>
<accession>A0ABV5XMA7</accession>
<dbReference type="Proteomes" id="UP001589587">
    <property type="component" value="Unassembled WGS sequence"/>
</dbReference>
<dbReference type="PANTHER" id="PTHR47235:SF1">
    <property type="entry name" value="BLR6548 PROTEIN"/>
    <property type="match status" value="1"/>
</dbReference>
<comment type="similarity">
    <text evidence="1">Belongs to the leucine-binding protein family.</text>
</comment>
<evidence type="ECO:0000256" key="1">
    <source>
        <dbReference type="ARBA" id="ARBA00010062"/>
    </source>
</evidence>
<organism evidence="5 6">
    <name type="scientific">Rhodococcus baikonurensis</name>
    <dbReference type="NCBI Taxonomy" id="172041"/>
    <lineage>
        <taxon>Bacteria</taxon>
        <taxon>Bacillati</taxon>
        <taxon>Actinomycetota</taxon>
        <taxon>Actinomycetes</taxon>
        <taxon>Mycobacteriales</taxon>
        <taxon>Nocardiaceae</taxon>
        <taxon>Rhodococcus</taxon>
        <taxon>Rhodococcus erythropolis group</taxon>
    </lineage>
</organism>
<evidence type="ECO:0000313" key="6">
    <source>
        <dbReference type="Proteomes" id="UP001589587"/>
    </source>
</evidence>
<dbReference type="SUPFAM" id="SSF53822">
    <property type="entry name" value="Periplasmic binding protein-like I"/>
    <property type="match status" value="1"/>
</dbReference>
<comment type="caution">
    <text evidence="5">The sequence shown here is derived from an EMBL/GenBank/DDBJ whole genome shotgun (WGS) entry which is preliminary data.</text>
</comment>
<dbReference type="EMBL" id="JBHMAS010000071">
    <property type="protein sequence ID" value="MFB9783623.1"/>
    <property type="molecule type" value="Genomic_DNA"/>
</dbReference>
<protein>
    <submittedName>
        <fullName evidence="5">ABC transporter substrate-binding protein</fullName>
    </submittedName>
</protein>
<keyword evidence="2 3" id="KW-0732">Signal</keyword>
<evidence type="ECO:0000313" key="5">
    <source>
        <dbReference type="EMBL" id="MFB9783623.1"/>
    </source>
</evidence>
<name>A0ABV5XMA7_9NOCA</name>
<gene>
    <name evidence="5" type="ORF">ACFFQ6_28370</name>
</gene>
<sequence length="436" mass="45496">MFTHHKHLAGAVLALAFLVTACSSPSSGSEGVTDVSSEASSAAAALGIDLASCPTDVTKPFGATVKVGNTIPQTGPVAPALGVIGPAMKEAFRQFNETSGLGATFELVQSDDAFTPDKALTATQTLLDKDGVDLMTGVIGTAQVAAVRGVLGGECVPLLPGVSGGRSANNPTEYPWTSAFTQPSALDARIMMASINENHPDGTNVAVLYANNESGKDYLSDLEKYAGKSKIVKTETIEATETGSPSSQITTLRSTGANVLIAVPTAAQCASTMQEVANQGWEADRYMSSVCASTTFDVAGAAADGWHVTTYVKDATRGEFVNDPVVVAAIESIKKASPNTPITTTTLGGFLYPQPFFEAAKVAAKSPLGLSRLGMMSAYTTLDFQPTLLMPGVRFKLDGLDDQVAIEASYLTAYHSDTKLFENVKLYDFEGQMTTG</sequence>
<proteinExistence type="inferred from homology"/>
<evidence type="ECO:0000256" key="2">
    <source>
        <dbReference type="ARBA" id="ARBA00022729"/>
    </source>
</evidence>
<evidence type="ECO:0000259" key="4">
    <source>
        <dbReference type="Pfam" id="PF13458"/>
    </source>
</evidence>
<feature type="chain" id="PRO_5045415749" evidence="3">
    <location>
        <begin position="29"/>
        <end position="436"/>
    </location>
</feature>
<reference evidence="5 6" key="1">
    <citation type="submission" date="2024-09" db="EMBL/GenBank/DDBJ databases">
        <authorList>
            <person name="Sun Q."/>
            <person name="Mori K."/>
        </authorList>
    </citation>
    <scope>NUCLEOTIDE SEQUENCE [LARGE SCALE GENOMIC DNA]</scope>
    <source>
        <strain evidence="5 6">JCM 11411</strain>
    </source>
</reference>
<dbReference type="Pfam" id="PF13458">
    <property type="entry name" value="Peripla_BP_6"/>
    <property type="match status" value="1"/>
</dbReference>
<feature type="signal peptide" evidence="3">
    <location>
        <begin position="1"/>
        <end position="28"/>
    </location>
</feature>
<dbReference type="InterPro" id="IPR028082">
    <property type="entry name" value="Peripla_BP_I"/>
</dbReference>